<feature type="domain" description="HTH arsR-type" evidence="1">
    <location>
        <begin position="9"/>
        <end position="103"/>
    </location>
</feature>
<gene>
    <name evidence="2" type="ORF">HWN40_11740</name>
</gene>
<dbReference type="SUPFAM" id="SSF46785">
    <property type="entry name" value="Winged helix' DNA-binding domain"/>
    <property type="match status" value="1"/>
</dbReference>
<organism evidence="2 3">
    <name type="scientific">Methanolobus zinderi</name>
    <dbReference type="NCBI Taxonomy" id="536044"/>
    <lineage>
        <taxon>Archaea</taxon>
        <taxon>Methanobacteriati</taxon>
        <taxon>Methanobacteriota</taxon>
        <taxon>Stenosarchaea group</taxon>
        <taxon>Methanomicrobia</taxon>
        <taxon>Methanosarcinales</taxon>
        <taxon>Methanosarcinaceae</taxon>
        <taxon>Methanolobus</taxon>
    </lineage>
</organism>
<dbReference type="PANTHER" id="PTHR38600">
    <property type="entry name" value="TRANSCRIPTIONAL REGULATORY PROTEIN"/>
    <property type="match status" value="1"/>
</dbReference>
<dbReference type="OrthoDB" id="9623at2157"/>
<protein>
    <submittedName>
        <fullName evidence="2">ArsR family transcriptional regulator</fullName>
    </submittedName>
</protein>
<dbReference type="KEGG" id="mzi:HWN40_11740"/>
<dbReference type="GO" id="GO:0003700">
    <property type="term" value="F:DNA-binding transcription factor activity"/>
    <property type="evidence" value="ECO:0007669"/>
    <property type="project" value="InterPro"/>
</dbReference>
<dbReference type="RefSeq" id="WP_176965908.1">
    <property type="nucleotide sequence ID" value="NZ_CP058215.1"/>
</dbReference>
<dbReference type="InterPro" id="IPR036388">
    <property type="entry name" value="WH-like_DNA-bd_sf"/>
</dbReference>
<accession>A0A7D5E7Q0</accession>
<evidence type="ECO:0000313" key="2">
    <source>
        <dbReference type="EMBL" id="QLC50853.1"/>
    </source>
</evidence>
<dbReference type="PROSITE" id="PS50987">
    <property type="entry name" value="HTH_ARSR_2"/>
    <property type="match status" value="1"/>
</dbReference>
<dbReference type="EMBL" id="CP058215">
    <property type="protein sequence ID" value="QLC50853.1"/>
    <property type="molecule type" value="Genomic_DNA"/>
</dbReference>
<dbReference type="PANTHER" id="PTHR38600:SF1">
    <property type="entry name" value="TRANSCRIPTIONAL REGULATORY PROTEIN"/>
    <property type="match status" value="1"/>
</dbReference>
<reference evidence="2 3" key="1">
    <citation type="submission" date="2020-06" db="EMBL/GenBank/DDBJ databases">
        <title>Methanolobus halotolerans sp. nov., isolated from a saline lake Tus in Siberia.</title>
        <authorList>
            <person name="Shen Y."/>
            <person name="Chen S.-C."/>
            <person name="Lai M.-C."/>
            <person name="Huang H.-H."/>
            <person name="Chiu H.-H."/>
            <person name="Tang S.-L."/>
            <person name="Rogozin D.Y."/>
            <person name="Degermendzhy A.G."/>
        </authorList>
    </citation>
    <scope>NUCLEOTIDE SEQUENCE [LARGE SCALE GENOMIC DNA]</scope>
    <source>
        <strain evidence="2 3">DSM 21339</strain>
    </source>
</reference>
<keyword evidence="3" id="KW-1185">Reference proteome</keyword>
<dbReference type="InterPro" id="IPR036390">
    <property type="entry name" value="WH_DNA-bd_sf"/>
</dbReference>
<sequence length="184" mass="21066">MSSEANVTEYEAATLRFLKLFYALDSKTRLRMIQSLYENEKYISELAREQDLSVPVVSKHINILEEANLIKRHIYGKTHVLGINNKDVARSLDILAPTKDVKVKKGTNILDILNEVAIIETKKLNGKEQVIATNGDEGFFIYELNGEFCNQTVQKCTIRENSTVVWKKLEPIAKLRLNIRIDDQ</sequence>
<dbReference type="GeneID" id="55822357"/>
<dbReference type="AlphaFoldDB" id="A0A7D5E7Q0"/>
<evidence type="ECO:0000259" key="1">
    <source>
        <dbReference type="PROSITE" id="PS50987"/>
    </source>
</evidence>
<dbReference type="Pfam" id="PF01022">
    <property type="entry name" value="HTH_5"/>
    <property type="match status" value="1"/>
</dbReference>
<dbReference type="SMART" id="SM00418">
    <property type="entry name" value="HTH_ARSR"/>
    <property type="match status" value="1"/>
</dbReference>
<dbReference type="CDD" id="cd00090">
    <property type="entry name" value="HTH_ARSR"/>
    <property type="match status" value="1"/>
</dbReference>
<dbReference type="InterPro" id="IPR001845">
    <property type="entry name" value="HTH_ArsR_DNA-bd_dom"/>
</dbReference>
<proteinExistence type="predicted"/>
<dbReference type="InterPro" id="IPR011991">
    <property type="entry name" value="ArsR-like_HTH"/>
</dbReference>
<evidence type="ECO:0000313" key="3">
    <source>
        <dbReference type="Proteomes" id="UP000509594"/>
    </source>
</evidence>
<dbReference type="Proteomes" id="UP000509594">
    <property type="component" value="Chromosome"/>
</dbReference>
<name>A0A7D5E7Q0_9EURY</name>
<dbReference type="Gene3D" id="1.10.10.10">
    <property type="entry name" value="Winged helix-like DNA-binding domain superfamily/Winged helix DNA-binding domain"/>
    <property type="match status" value="1"/>
</dbReference>